<dbReference type="AlphaFoldDB" id="A0A8S0UZH1"/>
<organism evidence="2 3">
    <name type="scientific">Olea europaea subsp. europaea</name>
    <dbReference type="NCBI Taxonomy" id="158383"/>
    <lineage>
        <taxon>Eukaryota</taxon>
        <taxon>Viridiplantae</taxon>
        <taxon>Streptophyta</taxon>
        <taxon>Embryophyta</taxon>
        <taxon>Tracheophyta</taxon>
        <taxon>Spermatophyta</taxon>
        <taxon>Magnoliopsida</taxon>
        <taxon>eudicotyledons</taxon>
        <taxon>Gunneridae</taxon>
        <taxon>Pentapetalae</taxon>
        <taxon>asterids</taxon>
        <taxon>lamiids</taxon>
        <taxon>Lamiales</taxon>
        <taxon>Oleaceae</taxon>
        <taxon>Oleeae</taxon>
        <taxon>Olea</taxon>
    </lineage>
</organism>
<evidence type="ECO:0000313" key="2">
    <source>
        <dbReference type="EMBL" id="CAA3022535.1"/>
    </source>
</evidence>
<gene>
    <name evidence="2" type="ORF">OLEA9_A119418</name>
</gene>
<protein>
    <submittedName>
        <fullName evidence="2">Uncharacterized protein</fullName>
    </submittedName>
</protein>
<keyword evidence="3" id="KW-1185">Reference proteome</keyword>
<proteinExistence type="predicted"/>
<feature type="region of interest" description="Disordered" evidence="1">
    <location>
        <begin position="70"/>
        <end position="134"/>
    </location>
</feature>
<dbReference type="Proteomes" id="UP000594638">
    <property type="component" value="Unassembled WGS sequence"/>
</dbReference>
<dbReference type="Gramene" id="OE9A119418T1">
    <property type="protein sequence ID" value="OE9A119418C1"/>
    <property type="gene ID" value="OE9A119418"/>
</dbReference>
<comment type="caution">
    <text evidence="2">The sequence shown here is derived from an EMBL/GenBank/DDBJ whole genome shotgun (WGS) entry which is preliminary data.</text>
</comment>
<evidence type="ECO:0000313" key="3">
    <source>
        <dbReference type="Proteomes" id="UP000594638"/>
    </source>
</evidence>
<dbReference type="EMBL" id="CACTIH010009071">
    <property type="protein sequence ID" value="CAA3022535.1"/>
    <property type="molecule type" value="Genomic_DNA"/>
</dbReference>
<evidence type="ECO:0000256" key="1">
    <source>
        <dbReference type="SAM" id="MobiDB-lite"/>
    </source>
</evidence>
<reference evidence="2 3" key="1">
    <citation type="submission" date="2019-12" db="EMBL/GenBank/DDBJ databases">
        <authorList>
            <person name="Alioto T."/>
            <person name="Alioto T."/>
            <person name="Gomez Garrido J."/>
        </authorList>
    </citation>
    <scope>NUCLEOTIDE SEQUENCE [LARGE SCALE GENOMIC DNA]</scope>
</reference>
<accession>A0A8S0UZH1</accession>
<name>A0A8S0UZH1_OLEEU</name>
<sequence length="134" mass="14710">MVSYMVYDFSIAMQLNMYAMLCPTKAEHGQPHIAILMLFDEVPMPVLDDLARDSVALQFHVEPLGNYIVGGFEDETSNEDHEGSGDSGNGEESGADKSGERECEDSEDHNSGDSDGDRVRRSGVDGDTFYPLRA</sequence>
<feature type="compositionally biased region" description="Basic and acidic residues" evidence="1">
    <location>
        <begin position="108"/>
        <end position="124"/>
    </location>
</feature>